<dbReference type="GO" id="GO:0032259">
    <property type="term" value="P:methylation"/>
    <property type="evidence" value="ECO:0007669"/>
    <property type="project" value="UniProtKB-KW"/>
</dbReference>
<evidence type="ECO:0000313" key="4">
    <source>
        <dbReference type="Proteomes" id="UP001500908"/>
    </source>
</evidence>
<sequence length="214" mass="23186">MTTPPTPVMDERLLRVAAQTKGFMPDDEGRALFEAAFAYAALGPVMEIGSYCGKSTVYLGAAALHSAATVFTVDHHRGSEEHQPGWQYHDASLIDPITGRFDTLGAFRQTMAAADLEETVIAIVGRSATLAAFWRTPLGMVFIDGGHTEESAQADYANWSPHLVPGGALAIHDVFPNPADGGRPPYHIYRRALSSGEFVEVAHQGSLRVLRRRP</sequence>
<dbReference type="Proteomes" id="UP001500908">
    <property type="component" value="Unassembled WGS sequence"/>
</dbReference>
<organism evidence="3 4">
    <name type="scientific">Salinactinospora qingdaonensis</name>
    <dbReference type="NCBI Taxonomy" id="702744"/>
    <lineage>
        <taxon>Bacteria</taxon>
        <taxon>Bacillati</taxon>
        <taxon>Actinomycetota</taxon>
        <taxon>Actinomycetes</taxon>
        <taxon>Streptosporangiales</taxon>
        <taxon>Nocardiopsidaceae</taxon>
        <taxon>Salinactinospora</taxon>
    </lineage>
</organism>
<dbReference type="GO" id="GO:0008168">
    <property type="term" value="F:methyltransferase activity"/>
    <property type="evidence" value="ECO:0007669"/>
    <property type="project" value="UniProtKB-KW"/>
</dbReference>
<dbReference type="SUPFAM" id="SSF53335">
    <property type="entry name" value="S-adenosyl-L-methionine-dependent methyltransferases"/>
    <property type="match status" value="1"/>
</dbReference>
<proteinExistence type="predicted"/>
<evidence type="ECO:0000256" key="1">
    <source>
        <dbReference type="ARBA" id="ARBA00022603"/>
    </source>
</evidence>
<dbReference type="Pfam" id="PF13578">
    <property type="entry name" value="Methyltransf_24"/>
    <property type="match status" value="1"/>
</dbReference>
<protein>
    <submittedName>
        <fullName evidence="3">Class I SAM-dependent methyltransferase</fullName>
    </submittedName>
</protein>
<keyword evidence="1 3" id="KW-0489">Methyltransferase</keyword>
<comment type="caution">
    <text evidence="3">The sequence shown here is derived from an EMBL/GenBank/DDBJ whole genome shotgun (WGS) entry which is preliminary data.</text>
</comment>
<dbReference type="PANTHER" id="PTHR40048:SF1">
    <property type="entry name" value="RHAMNOSYL O-METHYLTRANSFERASE"/>
    <property type="match status" value="1"/>
</dbReference>
<dbReference type="InterPro" id="IPR029063">
    <property type="entry name" value="SAM-dependent_MTases_sf"/>
</dbReference>
<gene>
    <name evidence="3" type="ORF">GCM10022402_40460</name>
</gene>
<keyword evidence="4" id="KW-1185">Reference proteome</keyword>
<reference evidence="4" key="1">
    <citation type="journal article" date="2019" name="Int. J. Syst. Evol. Microbiol.">
        <title>The Global Catalogue of Microorganisms (GCM) 10K type strain sequencing project: providing services to taxonomists for standard genome sequencing and annotation.</title>
        <authorList>
            <consortium name="The Broad Institute Genomics Platform"/>
            <consortium name="The Broad Institute Genome Sequencing Center for Infectious Disease"/>
            <person name="Wu L."/>
            <person name="Ma J."/>
        </authorList>
    </citation>
    <scope>NUCLEOTIDE SEQUENCE [LARGE SCALE GENOMIC DNA]</scope>
    <source>
        <strain evidence="4">JCM 17137</strain>
    </source>
</reference>
<dbReference type="EMBL" id="BAABDD010000026">
    <property type="protein sequence ID" value="GAA3758230.1"/>
    <property type="molecule type" value="Genomic_DNA"/>
</dbReference>
<accession>A0ABP7GBS5</accession>
<keyword evidence="2" id="KW-0808">Transferase</keyword>
<dbReference type="Gene3D" id="3.40.50.150">
    <property type="entry name" value="Vaccinia Virus protein VP39"/>
    <property type="match status" value="1"/>
</dbReference>
<evidence type="ECO:0000256" key="2">
    <source>
        <dbReference type="ARBA" id="ARBA00022679"/>
    </source>
</evidence>
<evidence type="ECO:0000313" key="3">
    <source>
        <dbReference type="EMBL" id="GAA3758230.1"/>
    </source>
</evidence>
<name>A0ABP7GBS5_9ACTN</name>
<dbReference type="PANTHER" id="PTHR40048">
    <property type="entry name" value="RHAMNOSYL O-METHYLTRANSFERASE"/>
    <property type="match status" value="1"/>
</dbReference>